<reference evidence="1 4" key="1">
    <citation type="submission" date="2015-09" db="EMBL/GenBank/DDBJ databases">
        <authorList>
            <consortium name="Pathogen Informatics"/>
        </authorList>
    </citation>
    <scope>NUCLEOTIDE SEQUENCE [LARGE SCALE GENOMIC DNA]</scope>
    <source>
        <strain evidence="1 4">2789STDY5834968</strain>
    </source>
</reference>
<reference evidence="2" key="3">
    <citation type="submission" date="2021-10" db="EMBL/GenBank/DDBJ databases">
        <title>Collection of gut derived symbiotic bacterial strains cultured from healthy donors.</title>
        <authorList>
            <person name="Lin H."/>
            <person name="Littmann E."/>
            <person name="Kohout C."/>
            <person name="Pamer E.G."/>
        </authorList>
    </citation>
    <scope>NUCLEOTIDE SEQUENCE</scope>
    <source>
        <strain evidence="2">DFI.7.28A</strain>
    </source>
</reference>
<evidence type="ECO:0000313" key="5">
    <source>
        <dbReference type="Proteomes" id="UP000266066"/>
    </source>
</evidence>
<dbReference type="NCBIfam" id="TIGR04223">
    <property type="entry name" value="quorum_AgrD"/>
    <property type="match status" value="1"/>
</dbReference>
<name>A0A173UAG1_9FIRM</name>
<evidence type="ECO:0000313" key="4">
    <source>
        <dbReference type="Proteomes" id="UP000095673"/>
    </source>
</evidence>
<gene>
    <name evidence="3" type="ORF">DWY38_06555</name>
    <name evidence="1" type="ORF">ERS852580_02041</name>
    <name evidence="2" type="ORF">LIZ82_02425</name>
</gene>
<dbReference type="RefSeq" id="WP_012743272.1">
    <property type="nucleotide sequence ID" value="NZ_CP092643.1"/>
</dbReference>
<evidence type="ECO:0000313" key="2">
    <source>
        <dbReference type="EMBL" id="MCB6959754.1"/>
    </source>
</evidence>
<dbReference type="GeneID" id="86989200"/>
<evidence type="ECO:0000313" key="1">
    <source>
        <dbReference type="EMBL" id="CUN11440.1"/>
    </source>
</evidence>
<evidence type="ECO:0000313" key="3">
    <source>
        <dbReference type="EMBL" id="RGR55217.1"/>
    </source>
</evidence>
<reference evidence="3 5" key="2">
    <citation type="submission" date="2018-08" db="EMBL/GenBank/DDBJ databases">
        <title>A genome reference for cultivated species of the human gut microbiota.</title>
        <authorList>
            <person name="Zou Y."/>
            <person name="Xue W."/>
            <person name="Luo G."/>
        </authorList>
    </citation>
    <scope>NUCLEOTIDE SEQUENCE [LARGE SCALE GENOMIC DNA]</scope>
    <source>
        <strain evidence="3 5">AF25-15</strain>
    </source>
</reference>
<dbReference type="OrthoDB" id="1771234at2"/>
<dbReference type="EMBL" id="JAJCJQ010000002">
    <property type="protein sequence ID" value="MCB6959754.1"/>
    <property type="molecule type" value="Genomic_DNA"/>
</dbReference>
<accession>A0A173UAG1</accession>
<dbReference type="Proteomes" id="UP000266066">
    <property type="component" value="Unassembled WGS sequence"/>
</dbReference>
<organism evidence="1 4">
    <name type="scientific">Agathobacter rectalis</name>
    <dbReference type="NCBI Taxonomy" id="39491"/>
    <lineage>
        <taxon>Bacteria</taxon>
        <taxon>Bacillati</taxon>
        <taxon>Bacillota</taxon>
        <taxon>Clostridia</taxon>
        <taxon>Lachnospirales</taxon>
        <taxon>Lachnospiraceae</taxon>
        <taxon>Agathobacter</taxon>
    </lineage>
</organism>
<protein>
    <submittedName>
        <fullName evidence="1">Cyclic lactone autoinducer peptide</fullName>
    </submittedName>
</protein>
<dbReference type="InterPro" id="IPR009229">
    <property type="entry name" value="AgrD"/>
</dbReference>
<dbReference type="EMBL" id="CYXM01000009">
    <property type="protein sequence ID" value="CUN11440.1"/>
    <property type="molecule type" value="Genomic_DNA"/>
</dbReference>
<proteinExistence type="predicted"/>
<dbReference type="Proteomes" id="UP000095673">
    <property type="component" value="Unassembled WGS sequence"/>
</dbReference>
<dbReference type="AlphaFoldDB" id="A0A173UAG1"/>
<dbReference type="EMBL" id="QRUJ01000005">
    <property type="protein sequence ID" value="RGR55217.1"/>
    <property type="molecule type" value="Genomic_DNA"/>
</dbReference>
<dbReference type="Proteomes" id="UP001197741">
    <property type="component" value="Unassembled WGS sequence"/>
</dbReference>
<sequence length="49" mass="5556">MKKRVTKSVAKGMKAALDVVLQTEANTASCIIMYQPKAPKELMNYRRNK</sequence>